<proteinExistence type="predicted"/>
<dbReference type="Proteomes" id="UP000616151">
    <property type="component" value="Unassembled WGS sequence"/>
</dbReference>
<keyword evidence="2" id="KW-1185">Reference proteome</keyword>
<protein>
    <submittedName>
        <fullName evidence="1">Spore coat protein U domain-containing protein</fullName>
    </submittedName>
</protein>
<accession>A0ACC5RBD9</accession>
<name>A0ACC5RBD9_9HYPH</name>
<sequence>MPMKRLVLSLILALLTWVSATTRAEALSCTASMVSPVVFSGLDILTGGSVDASSTLSVTCTVNSLDGLVGSLLTITICPNIGQGSGGSSSGVRRLASGGNLLNYNIFQDSNRTVPWGHASFPALGTVPAMTLQVTVPPLLQTNQASVSRDVYFRLAGSQQTAPPGTYQSNFTGSPDTTISIGLGLLGCAGLLSQSTTADFIVRAVIDKNCTVTTQSVNFGSVGFLSSNIDQSGQVRVTCTLSTGYSVGLGVGAFTPTTRRMTRSSSFIVYGLYRDNGRSQGWGDTAGTMPTGTGTGLTQNYTVYGRVPPQATPPAGTYNDTVAVTVTY</sequence>
<comment type="caution">
    <text evidence="1">The sequence shown here is derived from an EMBL/GenBank/DDBJ whole genome shotgun (WGS) entry which is preliminary data.</text>
</comment>
<evidence type="ECO:0000313" key="2">
    <source>
        <dbReference type="Proteomes" id="UP000616151"/>
    </source>
</evidence>
<organism evidence="1 2">
    <name type="scientific">Taklimakanibacter albus</name>
    <dbReference type="NCBI Taxonomy" id="2800327"/>
    <lineage>
        <taxon>Bacteria</taxon>
        <taxon>Pseudomonadati</taxon>
        <taxon>Pseudomonadota</taxon>
        <taxon>Alphaproteobacteria</taxon>
        <taxon>Hyphomicrobiales</taxon>
        <taxon>Aestuariivirgaceae</taxon>
        <taxon>Taklimakanibacter</taxon>
    </lineage>
</organism>
<reference evidence="1" key="1">
    <citation type="submission" date="2021-01" db="EMBL/GenBank/DDBJ databases">
        <authorList>
            <person name="Sun Q."/>
        </authorList>
    </citation>
    <scope>NUCLEOTIDE SEQUENCE</scope>
    <source>
        <strain evidence="1">YIM B02566</strain>
    </source>
</reference>
<gene>
    <name evidence="1" type="ORF">JHL16_26780</name>
</gene>
<evidence type="ECO:0000313" key="1">
    <source>
        <dbReference type="EMBL" id="MBK1869999.1"/>
    </source>
</evidence>
<dbReference type="EMBL" id="JAENHL010000008">
    <property type="protein sequence ID" value="MBK1869999.1"/>
    <property type="molecule type" value="Genomic_DNA"/>
</dbReference>